<dbReference type="InterPro" id="IPR020806">
    <property type="entry name" value="PKS_PP-bd"/>
</dbReference>
<proteinExistence type="predicted"/>
<dbReference type="InterPro" id="IPR042099">
    <property type="entry name" value="ANL_N_sf"/>
</dbReference>
<accession>A0ABQ3K161</accession>
<dbReference type="PROSITE" id="PS50075">
    <property type="entry name" value="CARRIER"/>
    <property type="match status" value="1"/>
</dbReference>
<dbReference type="Gene3D" id="3.40.50.1820">
    <property type="entry name" value="alpha/beta hydrolase"/>
    <property type="match status" value="1"/>
</dbReference>
<dbReference type="PANTHER" id="PTHR45527:SF1">
    <property type="entry name" value="FATTY ACID SYNTHASE"/>
    <property type="match status" value="1"/>
</dbReference>
<dbReference type="PANTHER" id="PTHR45527">
    <property type="entry name" value="NONRIBOSOMAL PEPTIDE SYNTHETASE"/>
    <property type="match status" value="1"/>
</dbReference>
<evidence type="ECO:0000313" key="4">
    <source>
        <dbReference type="EMBL" id="GHF99025.1"/>
    </source>
</evidence>
<dbReference type="Pfam" id="PF00501">
    <property type="entry name" value="AMP-binding"/>
    <property type="match status" value="1"/>
</dbReference>
<keyword evidence="1" id="KW-0596">Phosphopantetheine</keyword>
<dbReference type="InterPro" id="IPR036736">
    <property type="entry name" value="ACP-like_sf"/>
</dbReference>
<dbReference type="SMART" id="SM00823">
    <property type="entry name" value="PKS_PP"/>
    <property type="match status" value="1"/>
</dbReference>
<organism evidence="4 5">
    <name type="scientific">Amycolatopsis bullii</name>
    <dbReference type="NCBI Taxonomy" id="941987"/>
    <lineage>
        <taxon>Bacteria</taxon>
        <taxon>Bacillati</taxon>
        <taxon>Actinomycetota</taxon>
        <taxon>Actinomycetes</taxon>
        <taxon>Pseudonocardiales</taxon>
        <taxon>Pseudonocardiaceae</taxon>
        <taxon>Amycolatopsis</taxon>
    </lineage>
</organism>
<dbReference type="EMBL" id="BNAW01000003">
    <property type="protein sequence ID" value="GHF99025.1"/>
    <property type="molecule type" value="Genomic_DNA"/>
</dbReference>
<dbReference type="InterPro" id="IPR010071">
    <property type="entry name" value="AA_adenyl_dom"/>
</dbReference>
<name>A0ABQ3K161_9PSEU</name>
<evidence type="ECO:0000313" key="5">
    <source>
        <dbReference type="Proteomes" id="UP000649955"/>
    </source>
</evidence>
<evidence type="ECO:0000256" key="1">
    <source>
        <dbReference type="ARBA" id="ARBA00022450"/>
    </source>
</evidence>
<dbReference type="InterPro" id="IPR029058">
    <property type="entry name" value="AB_hydrolase_fold"/>
</dbReference>
<dbReference type="Gene3D" id="3.40.50.12780">
    <property type="entry name" value="N-terminal domain of ligase-like"/>
    <property type="match status" value="1"/>
</dbReference>
<dbReference type="SUPFAM" id="SSF47336">
    <property type="entry name" value="ACP-like"/>
    <property type="match status" value="1"/>
</dbReference>
<dbReference type="InterPro" id="IPR009081">
    <property type="entry name" value="PP-bd_ACP"/>
</dbReference>
<evidence type="ECO:0000256" key="2">
    <source>
        <dbReference type="ARBA" id="ARBA00022553"/>
    </source>
</evidence>
<dbReference type="NCBIfam" id="TIGR01733">
    <property type="entry name" value="AA-adenyl-dom"/>
    <property type="match status" value="1"/>
</dbReference>
<dbReference type="Pfam" id="PF00550">
    <property type="entry name" value="PP-binding"/>
    <property type="match status" value="1"/>
</dbReference>
<dbReference type="RefSeq" id="WP_191307058.1">
    <property type="nucleotide sequence ID" value="NZ_BNAW01000003.1"/>
</dbReference>
<evidence type="ECO:0000259" key="3">
    <source>
        <dbReference type="PROSITE" id="PS50075"/>
    </source>
</evidence>
<feature type="domain" description="Carrier" evidence="3">
    <location>
        <begin position="501"/>
        <end position="576"/>
    </location>
</feature>
<comment type="caution">
    <text evidence="4">The sequence shown here is derived from an EMBL/GenBank/DDBJ whole genome shotgun (WGS) entry which is preliminary data.</text>
</comment>
<dbReference type="InterPro" id="IPR025110">
    <property type="entry name" value="AMP-bd_C"/>
</dbReference>
<dbReference type="SUPFAM" id="SSF56801">
    <property type="entry name" value="Acetyl-CoA synthetase-like"/>
    <property type="match status" value="1"/>
</dbReference>
<dbReference type="InterPro" id="IPR045851">
    <property type="entry name" value="AMP-bd_C_sf"/>
</dbReference>
<keyword evidence="5" id="KW-1185">Reference proteome</keyword>
<dbReference type="CDD" id="cd12117">
    <property type="entry name" value="A_NRPS_Srf_like"/>
    <property type="match status" value="1"/>
</dbReference>
<dbReference type="InterPro" id="IPR000873">
    <property type="entry name" value="AMP-dep_synth/lig_dom"/>
</dbReference>
<dbReference type="Proteomes" id="UP000649955">
    <property type="component" value="Unassembled WGS sequence"/>
</dbReference>
<sequence length="584" mass="62925">MASTLPETFLNQVRRRPEAVAVRSADGFLTFDELNRRANRLANLLIERGVEAEEPVAVCFGRSFDLVVATLAVIKAGATYVPLATTTPTERLRSISDQLKVRMVITDGSTPAATLSSFGEVITVSDAEQTQESEPVVSVAEDQLAYVLFTSGSGGAPKGVGVSHRSVIGLIEDQTWNDSVFSRILMIAPYAFGMSTFELWAPLLRGGQIVLAHPGEFDIDALRDDLRRGDATAVHLTSGLFRLVAEEDPTCLSSVREVMTGGDVVSPEAVRRILSANPNIRVRVMYGQTETTLFATQLPLTQDAQVGAFVPLGQALDDKRLYVLDESLNRVAEGGVGELYVAGGCLARGYVERPDLTAERFVADPFGAPGERMFRTGDLVRQTAGGSLEFLGRADQQIKVRGFRVELGEVEAALRTHPAVADAVVVGTSSDEDQRLAAYVVPCAGGVDFGELRTHLARALPDYMVPAAFTAIDAIPVTVNGKVDRDALPEPEFDRAKQHRAPLSPRQETLCAIFGKTLNVDQVGLDDSFFDLGGQSLQAARLVLRIEAELGVKLSVVEIFDIPTVALIDQHITAIHGDQVARAS</sequence>
<dbReference type="Gene3D" id="3.30.300.30">
    <property type="match status" value="1"/>
</dbReference>
<dbReference type="Pfam" id="PF13193">
    <property type="entry name" value="AMP-binding_C"/>
    <property type="match status" value="1"/>
</dbReference>
<gene>
    <name evidence="4" type="ORF">GCM10017567_12340</name>
</gene>
<protein>
    <recommendedName>
        <fullName evidence="3">Carrier domain-containing protein</fullName>
    </recommendedName>
</protein>
<reference evidence="5" key="1">
    <citation type="journal article" date="2019" name="Int. J. Syst. Evol. Microbiol.">
        <title>The Global Catalogue of Microorganisms (GCM) 10K type strain sequencing project: providing services to taxonomists for standard genome sequencing and annotation.</title>
        <authorList>
            <consortium name="The Broad Institute Genomics Platform"/>
            <consortium name="The Broad Institute Genome Sequencing Center for Infectious Disease"/>
            <person name="Wu L."/>
            <person name="Ma J."/>
        </authorList>
    </citation>
    <scope>NUCLEOTIDE SEQUENCE [LARGE SCALE GENOMIC DNA]</scope>
    <source>
        <strain evidence="5">CGMCC 4.7680</strain>
    </source>
</reference>
<keyword evidence="2" id="KW-0597">Phosphoprotein</keyword>